<evidence type="ECO:0000256" key="4">
    <source>
        <dbReference type="ARBA" id="ARBA00022827"/>
    </source>
</evidence>
<evidence type="ECO:0000313" key="9">
    <source>
        <dbReference type="Proteomes" id="UP000198615"/>
    </source>
</evidence>
<comment type="cofactor">
    <cofactor evidence="1">
        <name>FAD</name>
        <dbReference type="ChEBI" id="CHEBI:57692"/>
    </cofactor>
</comment>
<dbReference type="Proteomes" id="UP000198615">
    <property type="component" value="Unassembled WGS sequence"/>
</dbReference>
<dbReference type="InterPro" id="IPR036188">
    <property type="entry name" value="FAD/NAD-bd_sf"/>
</dbReference>
<sequence>MTIGSTSAAKRDGAAQYDAVIIGAGFSGMYQLHLLRDRLGLNARVIERGDGVGGTWYWNRYPGARCDSESHSYSYYFSDELLKEWEWSERYPQQPEIVRYLNFVADKLDLKRDIQFDTTVTGAVYDEKANLWRVSTDDGETVSAKYLITAVGCLSSANVPDIPGRDTFKGKWYHTGQWPHEGVDFTGKRVGQIGTGSTGIQAVPVIAETAKHLTVFQRTANYSIPAQNHPLSAEFKAWAKENIDEIRQTMRASTNGHPFLINERKVFDVSAEERRKIYEKAWEVGGLRFRASFNDLLLDKAANDTAADFLKSKIGEIVKDPETAKNLAAIDHPFATKRPPIDTGYFEAYNRDNVSLVNLRDTPIVEITENGVKTTDGEYELDIIVFATGFDAMTGSLLKLGIVGRDGVTLNKAWEAGPRTYLGIQAAGFPNMFTITGPGSPSVLCNMPVAIEQHVEWVADCIETMEKDGIDRIEPTEEAVTGWVDHVNEVANATLLPQAGHSWYLGANVPGKPRVFMPYAGGMARFRGICDEVAEKGYEGFVLSRDKADSQAEAVNA</sequence>
<dbReference type="OrthoDB" id="312624at2"/>
<evidence type="ECO:0000256" key="3">
    <source>
        <dbReference type="ARBA" id="ARBA00022630"/>
    </source>
</evidence>
<dbReference type="Gene3D" id="3.50.50.60">
    <property type="entry name" value="FAD/NAD(P)-binding domain"/>
    <property type="match status" value="2"/>
</dbReference>
<name>A0A8G2BLB9_9PROT</name>
<proteinExistence type="inferred from homology"/>
<organism evidence="8 9">
    <name type="scientific">Thalassobaculum litoreum DSM 18839</name>
    <dbReference type="NCBI Taxonomy" id="1123362"/>
    <lineage>
        <taxon>Bacteria</taxon>
        <taxon>Pseudomonadati</taxon>
        <taxon>Pseudomonadota</taxon>
        <taxon>Alphaproteobacteria</taxon>
        <taxon>Rhodospirillales</taxon>
        <taxon>Thalassobaculaceae</taxon>
        <taxon>Thalassobaculum</taxon>
    </lineage>
</organism>
<reference evidence="8 9" key="1">
    <citation type="submission" date="2016-10" db="EMBL/GenBank/DDBJ databases">
        <authorList>
            <person name="Varghese N."/>
            <person name="Submissions S."/>
        </authorList>
    </citation>
    <scope>NUCLEOTIDE SEQUENCE [LARGE SCALE GENOMIC DNA]</scope>
    <source>
        <strain evidence="8 9">DSM 18839</strain>
    </source>
</reference>
<dbReference type="GO" id="GO:0004497">
    <property type="term" value="F:monooxygenase activity"/>
    <property type="evidence" value="ECO:0007669"/>
    <property type="project" value="UniProtKB-KW"/>
</dbReference>
<keyword evidence="5" id="KW-0521">NADP</keyword>
<evidence type="ECO:0000256" key="7">
    <source>
        <dbReference type="ARBA" id="ARBA00023033"/>
    </source>
</evidence>
<keyword evidence="6" id="KW-0560">Oxidoreductase</keyword>
<evidence type="ECO:0000256" key="2">
    <source>
        <dbReference type="ARBA" id="ARBA00010139"/>
    </source>
</evidence>
<dbReference type="AlphaFoldDB" id="A0A8G2BLB9"/>
<dbReference type="EMBL" id="FNBW01000011">
    <property type="protein sequence ID" value="SDG15135.1"/>
    <property type="molecule type" value="Genomic_DNA"/>
</dbReference>
<gene>
    <name evidence="8" type="ORF">SAMN05660686_03522</name>
</gene>
<comment type="caution">
    <text evidence="8">The sequence shown here is derived from an EMBL/GenBank/DDBJ whole genome shotgun (WGS) entry which is preliminary data.</text>
</comment>
<keyword evidence="4" id="KW-0274">FAD</keyword>
<dbReference type="Pfam" id="PF13738">
    <property type="entry name" value="Pyr_redox_3"/>
    <property type="match status" value="1"/>
</dbReference>
<evidence type="ECO:0000256" key="6">
    <source>
        <dbReference type="ARBA" id="ARBA00023002"/>
    </source>
</evidence>
<keyword evidence="3" id="KW-0285">Flavoprotein</keyword>
<keyword evidence="7" id="KW-0503">Monooxygenase</keyword>
<protein>
    <submittedName>
        <fullName evidence="8">Predicted flavoprotein CzcO associated with the cation diffusion facilitator CzcD</fullName>
    </submittedName>
</protein>
<dbReference type="PANTHER" id="PTHR43098:SF3">
    <property type="entry name" value="L-ORNITHINE N(5)-MONOOXYGENASE-RELATED"/>
    <property type="match status" value="1"/>
</dbReference>
<evidence type="ECO:0000313" key="8">
    <source>
        <dbReference type="EMBL" id="SDG15135.1"/>
    </source>
</evidence>
<accession>A0A8G2BLB9</accession>
<dbReference type="SUPFAM" id="SSF51905">
    <property type="entry name" value="FAD/NAD(P)-binding domain"/>
    <property type="match status" value="2"/>
</dbReference>
<evidence type="ECO:0000256" key="1">
    <source>
        <dbReference type="ARBA" id="ARBA00001974"/>
    </source>
</evidence>
<keyword evidence="9" id="KW-1185">Reference proteome</keyword>
<dbReference type="RefSeq" id="WP_093152318.1">
    <property type="nucleotide sequence ID" value="NZ_FNBW01000011.1"/>
</dbReference>
<dbReference type="InterPro" id="IPR050775">
    <property type="entry name" value="FAD-binding_Monooxygenases"/>
</dbReference>
<dbReference type="PANTHER" id="PTHR43098">
    <property type="entry name" value="L-ORNITHINE N(5)-MONOOXYGENASE-RELATED"/>
    <property type="match status" value="1"/>
</dbReference>
<comment type="similarity">
    <text evidence="2">Belongs to the FAD-binding monooxygenase family.</text>
</comment>
<evidence type="ECO:0000256" key="5">
    <source>
        <dbReference type="ARBA" id="ARBA00022857"/>
    </source>
</evidence>